<protein>
    <submittedName>
        <fullName evidence="2">Uncharacterized protein</fullName>
    </submittedName>
</protein>
<gene>
    <name evidence="2" type="ORF">CR513_10248</name>
</gene>
<dbReference type="AlphaFoldDB" id="A0A371HST8"/>
<dbReference type="Pfam" id="PF14223">
    <property type="entry name" value="Retrotran_gag_2"/>
    <property type="match status" value="1"/>
</dbReference>
<comment type="caution">
    <text evidence="2">The sequence shown here is derived from an EMBL/GenBank/DDBJ whole genome shotgun (WGS) entry which is preliminary data.</text>
</comment>
<feature type="region of interest" description="Disordered" evidence="1">
    <location>
        <begin position="1"/>
        <end position="20"/>
    </location>
</feature>
<name>A0A371HST8_MUCPR</name>
<dbReference type="PANTHER" id="PTHR35317">
    <property type="entry name" value="OS04G0629600 PROTEIN"/>
    <property type="match status" value="1"/>
</dbReference>
<organism evidence="2 3">
    <name type="scientific">Mucuna pruriens</name>
    <name type="common">Velvet bean</name>
    <name type="synonym">Dolichos pruriens</name>
    <dbReference type="NCBI Taxonomy" id="157652"/>
    <lineage>
        <taxon>Eukaryota</taxon>
        <taxon>Viridiplantae</taxon>
        <taxon>Streptophyta</taxon>
        <taxon>Embryophyta</taxon>
        <taxon>Tracheophyta</taxon>
        <taxon>Spermatophyta</taxon>
        <taxon>Magnoliopsida</taxon>
        <taxon>eudicotyledons</taxon>
        <taxon>Gunneridae</taxon>
        <taxon>Pentapetalae</taxon>
        <taxon>rosids</taxon>
        <taxon>fabids</taxon>
        <taxon>Fabales</taxon>
        <taxon>Fabaceae</taxon>
        <taxon>Papilionoideae</taxon>
        <taxon>50 kb inversion clade</taxon>
        <taxon>NPAAA clade</taxon>
        <taxon>indigoferoid/millettioid clade</taxon>
        <taxon>Phaseoleae</taxon>
        <taxon>Mucuna</taxon>
    </lineage>
</organism>
<feature type="compositionally biased region" description="Basic and acidic residues" evidence="1">
    <location>
        <begin position="1"/>
        <end position="15"/>
    </location>
</feature>
<accession>A0A371HST8</accession>
<keyword evidence="3" id="KW-1185">Reference proteome</keyword>
<evidence type="ECO:0000313" key="3">
    <source>
        <dbReference type="Proteomes" id="UP000257109"/>
    </source>
</evidence>
<dbReference type="OrthoDB" id="1679989at2759"/>
<proteinExistence type="predicted"/>
<dbReference type="Proteomes" id="UP000257109">
    <property type="component" value="Unassembled WGS sequence"/>
</dbReference>
<reference evidence="2" key="1">
    <citation type="submission" date="2018-05" db="EMBL/GenBank/DDBJ databases">
        <title>Draft genome of Mucuna pruriens seed.</title>
        <authorList>
            <person name="Nnadi N.E."/>
            <person name="Vos R."/>
            <person name="Hasami M.H."/>
            <person name="Devisetty U.K."/>
            <person name="Aguiy J.C."/>
        </authorList>
    </citation>
    <scope>NUCLEOTIDE SEQUENCE [LARGE SCALE GENOMIC DNA]</scope>
    <source>
        <strain evidence="2">JCA_2017</strain>
    </source>
</reference>
<dbReference type="EMBL" id="QJKJ01001795">
    <property type="protein sequence ID" value="RDY05861.1"/>
    <property type="molecule type" value="Genomic_DNA"/>
</dbReference>
<evidence type="ECO:0000313" key="2">
    <source>
        <dbReference type="EMBL" id="RDY05861.1"/>
    </source>
</evidence>
<evidence type="ECO:0000256" key="1">
    <source>
        <dbReference type="SAM" id="MobiDB-lite"/>
    </source>
</evidence>
<dbReference type="PANTHER" id="PTHR35317:SF35">
    <property type="entry name" value="DUF4219 DOMAIN-CONTAINING PROTEIN"/>
    <property type="match status" value="1"/>
</dbReference>
<feature type="non-terminal residue" evidence="2">
    <location>
        <position position="1"/>
    </location>
</feature>
<sequence length="201" mass="23639">MKDSKFENKRTEVRKQRVKKRASPLLTRRFAWHGVLRNNFTLSEKNEQKALDDIVSSVNHENVCAGNFESCYSRREAKTVKEAWDIMNKAYRGADKVKLQSLRRHYELLSMNDQETIIDYFTRIQVLINSMKAYSEKYLDEQIIDKVWLWLQAVKASCYEVTLSLVGLGTLQRMNGGDDFDSKGRNWKQNIRVCFHFGESR</sequence>